<dbReference type="GO" id="GO:0043024">
    <property type="term" value="F:ribosomal small subunit binding"/>
    <property type="evidence" value="ECO:0007669"/>
    <property type="project" value="TreeGrafter"/>
</dbReference>
<gene>
    <name evidence="2" type="primary">rbfA</name>
    <name evidence="3" type="ORF">BSOLF_0971</name>
</gene>
<dbReference type="AlphaFoldDB" id="A0A2R6Y040"/>
<dbReference type="InterPro" id="IPR023799">
    <property type="entry name" value="RbfA_dom_sf"/>
</dbReference>
<comment type="subcellular location">
    <subcellularLocation>
        <location evidence="2">Cytoplasm</location>
    </subcellularLocation>
</comment>
<protein>
    <recommendedName>
        <fullName evidence="2">Ribosome-binding factor A</fullName>
    </recommendedName>
</protein>
<evidence type="ECO:0000313" key="4">
    <source>
        <dbReference type="Proteomes" id="UP000244338"/>
    </source>
</evidence>
<accession>A0A2R6Y040</accession>
<dbReference type="GO" id="GO:0030490">
    <property type="term" value="P:maturation of SSU-rRNA"/>
    <property type="evidence" value="ECO:0007669"/>
    <property type="project" value="UniProtKB-UniRule"/>
</dbReference>
<keyword evidence="2" id="KW-0963">Cytoplasm</keyword>
<dbReference type="InterPro" id="IPR020053">
    <property type="entry name" value="Ribosome-bd_factorA_CS"/>
</dbReference>
<dbReference type="NCBIfam" id="TIGR00082">
    <property type="entry name" value="rbfA"/>
    <property type="match status" value="1"/>
</dbReference>
<evidence type="ECO:0000256" key="2">
    <source>
        <dbReference type="HAMAP-Rule" id="MF_00003"/>
    </source>
</evidence>
<comment type="function">
    <text evidence="2">One of several proteins that assist in the late maturation steps of the functional core of the 30S ribosomal subunit. Associates with free 30S ribosomal subunits (but not with 30S subunits that are part of 70S ribosomes or polysomes). Required for efficient processing of 16S rRNA. May interact with the 5'-terminal helix region of 16S rRNA.</text>
</comment>
<dbReference type="Gene3D" id="3.30.300.20">
    <property type="match status" value="1"/>
</dbReference>
<dbReference type="PANTHER" id="PTHR33515">
    <property type="entry name" value="RIBOSOME-BINDING FACTOR A, CHLOROPLASTIC-RELATED"/>
    <property type="match status" value="1"/>
</dbReference>
<name>A0A2R6Y040_9BACL</name>
<proteinExistence type="inferred from homology"/>
<organism evidence="3 4">
    <name type="scientific">Candidatus Carbonibacillus altaicus</name>
    <dbReference type="NCBI Taxonomy" id="2163959"/>
    <lineage>
        <taxon>Bacteria</taxon>
        <taxon>Bacillati</taxon>
        <taxon>Bacillota</taxon>
        <taxon>Bacilli</taxon>
        <taxon>Bacillales</taxon>
        <taxon>Candidatus Carbonibacillus</taxon>
    </lineage>
</organism>
<evidence type="ECO:0000313" key="3">
    <source>
        <dbReference type="EMBL" id="PTQ56043.1"/>
    </source>
</evidence>
<reference evidence="4" key="1">
    <citation type="journal article" date="2018" name="Sci. Rep.">
        <title>Lignite coal burning seam in the remote Altai Mountains harbors a hydrogen-driven thermophilic microbial community.</title>
        <authorList>
            <person name="Kadnikov V.V."/>
            <person name="Mardanov A.V."/>
            <person name="Ivasenko D.A."/>
            <person name="Antsiferov D.V."/>
            <person name="Beletsky A.V."/>
            <person name="Karnachuk O.V."/>
            <person name="Ravin N.V."/>
        </authorList>
    </citation>
    <scope>NUCLEOTIDE SEQUENCE [LARGE SCALE GENOMIC DNA]</scope>
</reference>
<dbReference type="HAMAP" id="MF_00003">
    <property type="entry name" value="RbfA"/>
    <property type="match status" value="1"/>
</dbReference>
<sequence>MMVNVRVQRLQEQIKKELGVLLQQELKDPGIGFTTVTGVELSGDLKFAKVYISVMGDASQEEVALSALKRAQGFLRSELGRRIPMRYIPELLFKLDHSLDYGMRIEQMLKEIKDEKEGQTEDPAP</sequence>
<dbReference type="PANTHER" id="PTHR33515:SF1">
    <property type="entry name" value="RIBOSOME-BINDING FACTOR A, CHLOROPLASTIC-RELATED"/>
    <property type="match status" value="1"/>
</dbReference>
<comment type="subunit">
    <text evidence="2">Monomer. Binds 30S ribosomal subunits, but not 50S ribosomal subunits or 70S ribosomes.</text>
</comment>
<dbReference type="Pfam" id="PF02033">
    <property type="entry name" value="RBFA"/>
    <property type="match status" value="1"/>
</dbReference>
<dbReference type="Proteomes" id="UP000244338">
    <property type="component" value="Unassembled WGS sequence"/>
</dbReference>
<dbReference type="EMBL" id="PEBX01000050">
    <property type="protein sequence ID" value="PTQ56043.1"/>
    <property type="molecule type" value="Genomic_DNA"/>
</dbReference>
<dbReference type="InterPro" id="IPR015946">
    <property type="entry name" value="KH_dom-like_a/b"/>
</dbReference>
<evidence type="ECO:0000256" key="1">
    <source>
        <dbReference type="ARBA" id="ARBA00022517"/>
    </source>
</evidence>
<dbReference type="SUPFAM" id="SSF89919">
    <property type="entry name" value="Ribosome-binding factor A, RbfA"/>
    <property type="match status" value="1"/>
</dbReference>
<keyword evidence="1 2" id="KW-0690">Ribosome biogenesis</keyword>
<dbReference type="InterPro" id="IPR000238">
    <property type="entry name" value="RbfA"/>
</dbReference>
<comment type="similarity">
    <text evidence="2">Belongs to the RbfA family.</text>
</comment>
<comment type="caution">
    <text evidence="3">The sequence shown here is derived from an EMBL/GenBank/DDBJ whole genome shotgun (WGS) entry which is preliminary data.</text>
</comment>
<dbReference type="PROSITE" id="PS01319">
    <property type="entry name" value="RBFA"/>
    <property type="match status" value="1"/>
</dbReference>
<dbReference type="GO" id="GO:0005829">
    <property type="term" value="C:cytosol"/>
    <property type="evidence" value="ECO:0007669"/>
    <property type="project" value="TreeGrafter"/>
</dbReference>